<dbReference type="EC" id="1.4.3.19" evidence="3"/>
<dbReference type="InterPro" id="IPR036188">
    <property type="entry name" value="FAD/NAD-bd_sf"/>
</dbReference>
<dbReference type="Pfam" id="PF01266">
    <property type="entry name" value="DAO"/>
    <property type="match status" value="1"/>
</dbReference>
<organism evidence="3 4">
    <name type="scientific">Paracoccus aminophilus JCM 7686</name>
    <dbReference type="NCBI Taxonomy" id="1367847"/>
    <lineage>
        <taxon>Bacteria</taxon>
        <taxon>Pseudomonadati</taxon>
        <taxon>Pseudomonadota</taxon>
        <taxon>Alphaproteobacteria</taxon>
        <taxon>Rhodobacterales</taxon>
        <taxon>Paracoccaceae</taxon>
        <taxon>Paracoccus</taxon>
    </lineage>
</organism>
<dbReference type="PANTHER" id="PTHR13847">
    <property type="entry name" value="SARCOSINE DEHYDROGENASE-RELATED"/>
    <property type="match status" value="1"/>
</dbReference>
<feature type="domain" description="FAD dependent oxidoreductase" evidence="2">
    <location>
        <begin position="7"/>
        <end position="321"/>
    </location>
</feature>
<dbReference type="KEGG" id="pami:JCM7686_3055"/>
<dbReference type="InterPro" id="IPR006076">
    <property type="entry name" value="FAD-dep_OxRdtase"/>
</dbReference>
<dbReference type="AlphaFoldDB" id="S5YY40"/>
<evidence type="ECO:0000259" key="2">
    <source>
        <dbReference type="Pfam" id="PF01266"/>
    </source>
</evidence>
<proteinExistence type="predicted"/>
<dbReference type="Gene3D" id="3.50.50.60">
    <property type="entry name" value="FAD/NAD(P)-binding domain"/>
    <property type="match status" value="2"/>
</dbReference>
<dbReference type="RefSeq" id="WP_020951728.1">
    <property type="nucleotide sequence ID" value="NC_022041.1"/>
</dbReference>
<dbReference type="GO" id="GO:0043799">
    <property type="term" value="F:glycine oxidase activity"/>
    <property type="evidence" value="ECO:0007669"/>
    <property type="project" value="UniProtKB-EC"/>
</dbReference>
<dbReference type="GO" id="GO:0005737">
    <property type="term" value="C:cytoplasm"/>
    <property type="evidence" value="ECO:0007669"/>
    <property type="project" value="TreeGrafter"/>
</dbReference>
<dbReference type="SUPFAM" id="SSF51971">
    <property type="entry name" value="Nucleotide-binding domain"/>
    <property type="match status" value="1"/>
</dbReference>
<dbReference type="EMBL" id="CP006650">
    <property type="protein sequence ID" value="AGT10091.1"/>
    <property type="molecule type" value="Genomic_DNA"/>
</dbReference>
<dbReference type="STRING" id="1367847.JCM7686_3055"/>
<dbReference type="PATRIC" id="fig|1367847.3.peg.3075"/>
<keyword evidence="4" id="KW-1185">Reference proteome</keyword>
<name>S5YY40_PARAH</name>
<dbReference type="PANTHER" id="PTHR13847:SF289">
    <property type="entry name" value="GLYCINE OXIDASE"/>
    <property type="match status" value="1"/>
</dbReference>
<dbReference type="eggNOG" id="COG0665">
    <property type="taxonomic scope" value="Bacteria"/>
</dbReference>
<dbReference type="PROSITE" id="PS51257">
    <property type="entry name" value="PROKAR_LIPOPROTEIN"/>
    <property type="match status" value="1"/>
</dbReference>
<reference evidence="3 4" key="1">
    <citation type="journal article" date="2014" name="BMC Genomics">
        <title>Architecture and functions of a multipartite genome of the methylotrophic bacterium Paracoccus aminophilus JCM 7686, containing primary and secondary chromids.</title>
        <authorList>
            <person name="Dziewit L."/>
            <person name="Czarnecki J."/>
            <person name="Wibberg D."/>
            <person name="Radlinska M."/>
            <person name="Mrozek P."/>
            <person name="Szymczak M."/>
            <person name="Schluter A."/>
            <person name="Puhler A."/>
            <person name="Bartosik D."/>
        </authorList>
    </citation>
    <scope>NUCLEOTIDE SEQUENCE [LARGE SCALE GENOMIC DNA]</scope>
    <source>
        <strain evidence="3">JCM 7686</strain>
    </source>
</reference>
<protein>
    <submittedName>
        <fullName evidence="3">FAD dependent oxidoreductase</fullName>
        <ecNumber evidence="3">1.4.3.19</ecNumber>
    </submittedName>
</protein>
<gene>
    <name evidence="3" type="ORF">JCM7686_3055</name>
</gene>
<keyword evidence="1 3" id="KW-0560">Oxidoreductase</keyword>
<evidence type="ECO:0000313" key="4">
    <source>
        <dbReference type="Proteomes" id="UP000015480"/>
    </source>
</evidence>
<evidence type="ECO:0000313" key="3">
    <source>
        <dbReference type="EMBL" id="AGT10091.1"/>
    </source>
</evidence>
<evidence type="ECO:0000256" key="1">
    <source>
        <dbReference type="ARBA" id="ARBA00023002"/>
    </source>
</evidence>
<dbReference type="Proteomes" id="UP000015480">
    <property type="component" value="Chromosome"/>
</dbReference>
<dbReference type="HOGENOM" id="CLU_007884_4_5_5"/>
<dbReference type="OrthoDB" id="7818064at2"/>
<accession>S5YY40</accession>
<dbReference type="Gene3D" id="3.30.9.10">
    <property type="entry name" value="D-Amino Acid Oxidase, subunit A, domain 2"/>
    <property type="match status" value="2"/>
</dbReference>
<sequence length="338" mass="35222">MTSEKIITVAGAGIFGLSCAWEILRRGGAVRVIEAQHIGAGSSGGTVGALAPHAPETWNPKKQIQLDALIGAADWWREIEDHAGLPSGYGRTGRLQPIAASALSRIEARIAGARQYWPDWARMEIRREAEGPLAPLSADGLWLYDNLTARLHPRLALAALAGAIRAKGGEIIEGTPADPETPAIWATGTAGLAPFGGNGVKGQSALLAFAAPDAPQVFADALHLVPHVDGTVGIGSTSEREVMDLATDDQLDALIIKARAICPGLEGAAVVDRWAGIRPRAKSRAPLIGAWPGRPGHIVANGGFKIGFGMAPAVAGMVADLALEGRDTVPEDFRTPLA</sequence>